<reference evidence="3 4" key="1">
    <citation type="submission" date="2013-10" db="EMBL/GenBank/DDBJ databases">
        <title>Salinisphaera orenii MK-B5 Genome Sequencing.</title>
        <authorList>
            <person name="Lai Q."/>
            <person name="Li C."/>
            <person name="Shao Z."/>
        </authorList>
    </citation>
    <scope>NUCLEOTIDE SEQUENCE [LARGE SCALE GENOMIC DNA]</scope>
    <source>
        <strain evidence="3 4">MK-B5</strain>
    </source>
</reference>
<name>A0A423PFZ0_9GAMM</name>
<dbReference type="GO" id="GO:0003824">
    <property type="term" value="F:catalytic activity"/>
    <property type="evidence" value="ECO:0007669"/>
    <property type="project" value="InterPro"/>
</dbReference>
<dbReference type="EMBL" id="AYKH01000042">
    <property type="protein sequence ID" value="ROO24527.1"/>
    <property type="molecule type" value="Genomic_DNA"/>
</dbReference>
<dbReference type="AlphaFoldDB" id="A0A423PFZ0"/>
<dbReference type="Proteomes" id="UP000283993">
    <property type="component" value="Unassembled WGS sequence"/>
</dbReference>
<dbReference type="InterPro" id="IPR018376">
    <property type="entry name" value="Enoyl-CoA_hyd/isom_CS"/>
</dbReference>
<dbReference type="InterPro" id="IPR014748">
    <property type="entry name" value="Enoyl-CoA_hydra_C"/>
</dbReference>
<dbReference type="PANTHER" id="PTHR43459:SF1">
    <property type="entry name" value="EG:BACN32G11.4 PROTEIN"/>
    <property type="match status" value="1"/>
</dbReference>
<organism evidence="3 4">
    <name type="scientific">Salinisphaera orenii MK-B5</name>
    <dbReference type="NCBI Taxonomy" id="856730"/>
    <lineage>
        <taxon>Bacteria</taxon>
        <taxon>Pseudomonadati</taxon>
        <taxon>Pseudomonadota</taxon>
        <taxon>Gammaproteobacteria</taxon>
        <taxon>Salinisphaerales</taxon>
        <taxon>Salinisphaeraceae</taxon>
        <taxon>Salinisphaera</taxon>
    </lineage>
</organism>
<comment type="similarity">
    <text evidence="1 2">Belongs to the enoyl-CoA hydratase/isomerase family.</text>
</comment>
<dbReference type="CDD" id="cd06558">
    <property type="entry name" value="crotonase-like"/>
    <property type="match status" value="1"/>
</dbReference>
<comment type="caution">
    <text evidence="3">The sequence shown here is derived from an EMBL/GenBank/DDBJ whole genome shotgun (WGS) entry which is preliminary data.</text>
</comment>
<keyword evidence="4" id="KW-1185">Reference proteome</keyword>
<accession>A0A423PFZ0</accession>
<gene>
    <name evidence="3" type="ORF">SAOR_15160</name>
</gene>
<evidence type="ECO:0000256" key="1">
    <source>
        <dbReference type="ARBA" id="ARBA00005254"/>
    </source>
</evidence>
<dbReference type="RefSeq" id="WP_123632160.1">
    <property type="nucleotide sequence ID" value="NZ_AYKH01000042.1"/>
</dbReference>
<dbReference type="Gene3D" id="1.10.12.10">
    <property type="entry name" value="Lyase 2-enoyl-coa Hydratase, Chain A, domain 2"/>
    <property type="match status" value="1"/>
</dbReference>
<dbReference type="Gene3D" id="3.90.226.10">
    <property type="entry name" value="2-enoyl-CoA Hydratase, Chain A, domain 1"/>
    <property type="match status" value="1"/>
</dbReference>
<dbReference type="PROSITE" id="PS00166">
    <property type="entry name" value="ENOYL_COA_HYDRATASE"/>
    <property type="match status" value="1"/>
</dbReference>
<dbReference type="SUPFAM" id="SSF52096">
    <property type="entry name" value="ClpP/crotonase"/>
    <property type="match status" value="1"/>
</dbReference>
<evidence type="ECO:0000313" key="4">
    <source>
        <dbReference type="Proteomes" id="UP000283993"/>
    </source>
</evidence>
<dbReference type="Pfam" id="PF00378">
    <property type="entry name" value="ECH_1"/>
    <property type="match status" value="1"/>
</dbReference>
<sequence>MRVFDIDTIPDGAAPCVVQDFDGVRLIRLNEPRRRNALTLALRAALADILDKTLDRDDIRAIVLAGSGPVFCAGGDITSMTELDAVSGRPRLQRVHRLFRQLYEGPKPVIAAVEGKAVGAGLSLATACDLIIAGGDSHFGAPFNRVGVMPDLGLLFTLPARIGLGRTKLLALTGDLVDAKTAEAWGLAEVVTPAGDALNEALTLATRIASGAPLAHTMTKQMLARLPLSSETFLAAEADAQALLFSTADFSEGRDAFLAKREPSFSGR</sequence>
<proteinExistence type="inferred from homology"/>
<protein>
    <submittedName>
        <fullName evidence="3">Enoyl-CoA hydratase</fullName>
    </submittedName>
</protein>
<evidence type="ECO:0000256" key="2">
    <source>
        <dbReference type="RuleBase" id="RU003707"/>
    </source>
</evidence>
<dbReference type="PANTHER" id="PTHR43459">
    <property type="entry name" value="ENOYL-COA HYDRATASE"/>
    <property type="match status" value="1"/>
</dbReference>
<dbReference type="InterPro" id="IPR029045">
    <property type="entry name" value="ClpP/crotonase-like_dom_sf"/>
</dbReference>
<evidence type="ECO:0000313" key="3">
    <source>
        <dbReference type="EMBL" id="ROO24527.1"/>
    </source>
</evidence>
<dbReference type="InterPro" id="IPR001753">
    <property type="entry name" value="Enoyl-CoA_hydra/iso"/>
</dbReference>